<evidence type="ECO:0000256" key="1">
    <source>
        <dbReference type="SAM" id="MobiDB-lite"/>
    </source>
</evidence>
<reference evidence="2" key="1">
    <citation type="submission" date="2023-06" db="EMBL/GenBank/DDBJ databases">
        <title>Acute promotion of culturable opportunistic pathogens and persistent increase of antibiotic resistance following antibiotic exposure in mouse gut microbiota.</title>
        <authorList>
            <person name="Li L."/>
            <person name="Wang B."/>
            <person name="Sun Y."/>
            <person name="Wang M."/>
            <person name="Xu H."/>
        </authorList>
    </citation>
    <scope>NUCLEOTIDE SEQUENCE</scope>
    <source>
        <strain evidence="2">EPA10_1</strain>
    </source>
</reference>
<feature type="region of interest" description="Disordered" evidence="1">
    <location>
        <begin position="50"/>
        <end position="74"/>
    </location>
</feature>
<dbReference type="RefSeq" id="WP_196544826.1">
    <property type="nucleotide sequence ID" value="NZ_JAIKTY010000196.1"/>
</dbReference>
<dbReference type="EMBL" id="JASVWL010000025">
    <property type="protein sequence ID" value="MDL5356617.1"/>
    <property type="molecule type" value="Genomic_DNA"/>
</dbReference>
<dbReference type="AlphaFoldDB" id="A0AAW7CQH1"/>
<feature type="compositionally biased region" description="Polar residues" evidence="1">
    <location>
        <begin position="50"/>
        <end position="61"/>
    </location>
</feature>
<protein>
    <submittedName>
        <fullName evidence="2">Uncharacterized protein</fullName>
    </submittedName>
</protein>
<gene>
    <name evidence="2" type="ORF">QSH02_17470</name>
</gene>
<dbReference type="Proteomes" id="UP001224739">
    <property type="component" value="Unassembled WGS sequence"/>
</dbReference>
<evidence type="ECO:0000313" key="3">
    <source>
        <dbReference type="Proteomes" id="UP001224739"/>
    </source>
</evidence>
<comment type="caution">
    <text evidence="2">The sequence shown here is derived from an EMBL/GenBank/DDBJ whole genome shotgun (WGS) entry which is preliminary data.</text>
</comment>
<sequence>MGIDIYLIIFKYIDVFTSILNKKTVMLLFLFTSYVSAHIGEDIKENKSSMSKYSQNNSDTAVPNACVSPPCNDE</sequence>
<dbReference type="GeneID" id="83614320"/>
<name>A0AAW7CQH1_9GAMM</name>
<accession>A0AAW7CQH1</accession>
<evidence type="ECO:0000313" key="2">
    <source>
        <dbReference type="EMBL" id="MDL5356617.1"/>
    </source>
</evidence>
<proteinExistence type="predicted"/>
<organism evidence="2 3">
    <name type="scientific">Proteus faecis</name>
    <dbReference type="NCBI Taxonomy" id="2050967"/>
    <lineage>
        <taxon>Bacteria</taxon>
        <taxon>Pseudomonadati</taxon>
        <taxon>Pseudomonadota</taxon>
        <taxon>Gammaproteobacteria</taxon>
        <taxon>Enterobacterales</taxon>
        <taxon>Morganellaceae</taxon>
        <taxon>Proteus</taxon>
    </lineage>
</organism>